<evidence type="ECO:0000256" key="1">
    <source>
        <dbReference type="ARBA" id="ARBA00004141"/>
    </source>
</evidence>
<dbReference type="GO" id="GO:0016020">
    <property type="term" value="C:membrane"/>
    <property type="evidence" value="ECO:0007669"/>
    <property type="project" value="UniProtKB-SubCell"/>
</dbReference>
<keyword evidence="5 7" id="KW-1133">Transmembrane helix</keyword>
<feature type="transmembrane region" description="Helical" evidence="7">
    <location>
        <begin position="222"/>
        <end position="244"/>
    </location>
</feature>
<evidence type="ECO:0000256" key="4">
    <source>
        <dbReference type="ARBA" id="ARBA00022692"/>
    </source>
</evidence>
<sequence length="496" mass="53837">MEETLLIKKRPLTYGDDEGAIHISVAAASLSPWRRRLRSFSEEVKRVGYLAGPMVAVSFSQYMLQVISIMMVGHLDQLALSSTAIAVSLAGVTGFSLLLGMAGALETLCGQAYGAEQFHVLGTQTQTAIFCLNLCCLPLSLIWFNVEKLLILMGQDPSISYGAGKFTKHLIPSLFAYATLQPFIRYFQMQSLLAPMLVSSIGTLLFHIPICWMLVFKSGLGSLGAAVAISISYWVNGAFCVLYVKFSPVCRKTWVPASMEMFRGVGMFFRFAVPSALMVCLEWWSYELLILLSGLLPNPKLETSVLAVCLSTISTLYTIPYGVGAAGSTRVSNALGAGNPGLARLAVYATMFLSVIEMSIMSTSLFIGRRAFGYIFSDNKEVVDYVTRMAPLVCISVILDSLQGCLSGIARGCGWQHIGAFVNLGAFYLCGIPIAAILAFKLKLKGVGLWLGVQSGAFVQNFLLSVITSCTNWEKQATIARERIFEVTSFADSGLP</sequence>
<keyword evidence="9" id="KW-1185">Reference proteome</keyword>
<feature type="transmembrane region" description="Helical" evidence="7">
    <location>
        <begin position="345"/>
        <end position="368"/>
    </location>
</feature>
<comment type="caution">
    <text evidence="7">Lacks conserved residue(s) required for the propagation of feature annotation.</text>
</comment>
<accession>A0AAN7QD35</accession>
<organism evidence="8 9">
    <name type="scientific">Trapa incisa</name>
    <dbReference type="NCBI Taxonomy" id="236973"/>
    <lineage>
        <taxon>Eukaryota</taxon>
        <taxon>Viridiplantae</taxon>
        <taxon>Streptophyta</taxon>
        <taxon>Embryophyta</taxon>
        <taxon>Tracheophyta</taxon>
        <taxon>Spermatophyta</taxon>
        <taxon>Magnoliopsida</taxon>
        <taxon>eudicotyledons</taxon>
        <taxon>Gunneridae</taxon>
        <taxon>Pentapetalae</taxon>
        <taxon>rosids</taxon>
        <taxon>malvids</taxon>
        <taxon>Myrtales</taxon>
        <taxon>Lythraceae</taxon>
        <taxon>Trapa</taxon>
    </lineage>
</organism>
<dbReference type="GO" id="GO:0042910">
    <property type="term" value="F:xenobiotic transmembrane transporter activity"/>
    <property type="evidence" value="ECO:0007669"/>
    <property type="project" value="InterPro"/>
</dbReference>
<evidence type="ECO:0000313" key="8">
    <source>
        <dbReference type="EMBL" id="KAK4763848.1"/>
    </source>
</evidence>
<feature type="transmembrane region" description="Helical" evidence="7">
    <location>
        <begin position="196"/>
        <end position="216"/>
    </location>
</feature>
<feature type="transmembrane region" description="Helical" evidence="7">
    <location>
        <begin position="304"/>
        <end position="324"/>
    </location>
</feature>
<evidence type="ECO:0000256" key="2">
    <source>
        <dbReference type="ARBA" id="ARBA00010199"/>
    </source>
</evidence>
<reference evidence="8 9" key="1">
    <citation type="journal article" date="2023" name="Hortic Res">
        <title>Pangenome of water caltrop reveals structural variations and asymmetric subgenome divergence after allopolyploidization.</title>
        <authorList>
            <person name="Zhang X."/>
            <person name="Chen Y."/>
            <person name="Wang L."/>
            <person name="Yuan Y."/>
            <person name="Fang M."/>
            <person name="Shi L."/>
            <person name="Lu R."/>
            <person name="Comes H.P."/>
            <person name="Ma Y."/>
            <person name="Chen Y."/>
            <person name="Huang G."/>
            <person name="Zhou Y."/>
            <person name="Zheng Z."/>
            <person name="Qiu Y."/>
        </authorList>
    </citation>
    <scope>NUCLEOTIDE SEQUENCE [LARGE SCALE GENOMIC DNA]</scope>
    <source>
        <tissue evidence="8">Roots</tissue>
    </source>
</reference>
<dbReference type="Proteomes" id="UP001345219">
    <property type="component" value="Chromosome 11"/>
</dbReference>
<dbReference type="InterPro" id="IPR002528">
    <property type="entry name" value="MATE_fam"/>
</dbReference>
<dbReference type="Pfam" id="PF01554">
    <property type="entry name" value="MatE"/>
    <property type="match status" value="2"/>
</dbReference>
<keyword evidence="6 7" id="KW-0472">Membrane</keyword>
<feature type="transmembrane region" description="Helical" evidence="7">
    <location>
        <begin position="265"/>
        <end position="284"/>
    </location>
</feature>
<name>A0AAN7QD35_9MYRT</name>
<proteinExistence type="inferred from homology"/>
<dbReference type="GO" id="GO:0015297">
    <property type="term" value="F:antiporter activity"/>
    <property type="evidence" value="ECO:0007669"/>
    <property type="project" value="InterPro"/>
</dbReference>
<protein>
    <recommendedName>
        <fullName evidence="7">Protein DETOXIFICATION</fullName>
    </recommendedName>
    <alternativeName>
        <fullName evidence="7">Multidrug and toxic compound extrusion protein</fullName>
    </alternativeName>
</protein>
<comment type="subcellular location">
    <subcellularLocation>
        <location evidence="1">Membrane</location>
        <topology evidence="1">Multi-pass membrane protein</topology>
    </subcellularLocation>
</comment>
<dbReference type="InterPro" id="IPR045069">
    <property type="entry name" value="MATE_euk"/>
</dbReference>
<dbReference type="CDD" id="cd13132">
    <property type="entry name" value="MATE_eukaryotic"/>
    <property type="match status" value="1"/>
</dbReference>
<dbReference type="EMBL" id="JAXIOK010000008">
    <property type="protein sequence ID" value="KAK4763848.1"/>
    <property type="molecule type" value="Genomic_DNA"/>
</dbReference>
<evidence type="ECO:0000256" key="6">
    <source>
        <dbReference type="ARBA" id="ARBA00023136"/>
    </source>
</evidence>
<comment type="caution">
    <text evidence="8">The sequence shown here is derived from an EMBL/GenBank/DDBJ whole genome shotgun (WGS) entry which is preliminary data.</text>
</comment>
<evidence type="ECO:0000256" key="7">
    <source>
        <dbReference type="RuleBase" id="RU004914"/>
    </source>
</evidence>
<evidence type="ECO:0000256" key="3">
    <source>
        <dbReference type="ARBA" id="ARBA00022448"/>
    </source>
</evidence>
<keyword evidence="3" id="KW-0813">Transport</keyword>
<feature type="transmembrane region" description="Helical" evidence="7">
    <location>
        <begin position="448"/>
        <end position="473"/>
    </location>
</feature>
<feature type="transmembrane region" description="Helical" evidence="7">
    <location>
        <begin position="421"/>
        <end position="442"/>
    </location>
</feature>
<evidence type="ECO:0000313" key="9">
    <source>
        <dbReference type="Proteomes" id="UP001345219"/>
    </source>
</evidence>
<comment type="similarity">
    <text evidence="2 7">Belongs to the multi antimicrobial extrusion (MATE) (TC 2.A.66.1) family.</text>
</comment>
<dbReference type="GO" id="GO:1990961">
    <property type="term" value="P:xenobiotic detoxification by transmembrane export across the plasma membrane"/>
    <property type="evidence" value="ECO:0007669"/>
    <property type="project" value="InterPro"/>
</dbReference>
<dbReference type="AlphaFoldDB" id="A0AAN7QD35"/>
<dbReference type="PANTHER" id="PTHR11206">
    <property type="entry name" value="MULTIDRUG RESISTANCE PROTEIN"/>
    <property type="match status" value="1"/>
</dbReference>
<evidence type="ECO:0000256" key="5">
    <source>
        <dbReference type="ARBA" id="ARBA00022989"/>
    </source>
</evidence>
<feature type="transmembrane region" description="Helical" evidence="7">
    <location>
        <begin position="47"/>
        <end position="72"/>
    </location>
</feature>
<dbReference type="NCBIfam" id="TIGR00797">
    <property type="entry name" value="matE"/>
    <property type="match status" value="1"/>
</dbReference>
<feature type="transmembrane region" description="Helical" evidence="7">
    <location>
        <begin position="84"/>
        <end position="105"/>
    </location>
</feature>
<keyword evidence="4 7" id="KW-0812">Transmembrane</keyword>
<gene>
    <name evidence="8" type="ORF">SAY87_013286</name>
</gene>